<comment type="caution">
    <text evidence="3">The sequence shown here is derived from an EMBL/GenBank/DDBJ whole genome shotgun (WGS) entry which is preliminary data.</text>
</comment>
<dbReference type="Proteomes" id="UP000248724">
    <property type="component" value="Unassembled WGS sequence"/>
</dbReference>
<feature type="transmembrane region" description="Helical" evidence="2">
    <location>
        <begin position="67"/>
        <end position="89"/>
    </location>
</feature>
<feature type="transmembrane region" description="Helical" evidence="2">
    <location>
        <begin position="40"/>
        <end position="61"/>
    </location>
</feature>
<feature type="region of interest" description="Disordered" evidence="1">
    <location>
        <begin position="1"/>
        <end position="27"/>
    </location>
</feature>
<protein>
    <recommendedName>
        <fullName evidence="5">AtpZ/AtpI family protein</fullName>
    </recommendedName>
</protein>
<feature type="compositionally biased region" description="Basic and acidic residues" evidence="1">
    <location>
        <begin position="15"/>
        <end position="27"/>
    </location>
</feature>
<dbReference type="EMBL" id="QHBU01000179">
    <property type="protein sequence ID" value="PZR79983.1"/>
    <property type="molecule type" value="Genomic_DNA"/>
</dbReference>
<evidence type="ECO:0000256" key="2">
    <source>
        <dbReference type="SAM" id="Phobius"/>
    </source>
</evidence>
<dbReference type="AlphaFoldDB" id="A0A2W5Z432"/>
<gene>
    <name evidence="3" type="ORF">DLM65_09335</name>
</gene>
<sequence>MDGPARRRACAAVGRRTESRVTKHGGDGPKSGAGISYADMLGLGVALAVAVVIPLLLGLWLGGLAGAQTFGVLAGVALGIVAAGCVLYLRLRRYW</sequence>
<accession>A0A2W5Z432</accession>
<name>A0A2W5Z432_9BACT</name>
<evidence type="ECO:0000256" key="1">
    <source>
        <dbReference type="SAM" id="MobiDB-lite"/>
    </source>
</evidence>
<organism evidence="3 4">
    <name type="scientific">Candidatus Aeolococcus gillhamiae</name>
    <dbReference type="NCBI Taxonomy" id="3127015"/>
    <lineage>
        <taxon>Bacteria</taxon>
        <taxon>Bacillati</taxon>
        <taxon>Candidatus Dormiibacterota</taxon>
        <taxon>Candidatus Dormibacteria</taxon>
        <taxon>Candidatus Aeolococcales</taxon>
        <taxon>Candidatus Aeolococcaceae</taxon>
        <taxon>Candidatus Aeolococcus</taxon>
    </lineage>
</organism>
<reference evidence="3 4" key="1">
    <citation type="journal article" date="2017" name="Nature">
        <title>Atmospheric trace gases support primary production in Antarctic desert surface soil.</title>
        <authorList>
            <person name="Ji M."/>
            <person name="Greening C."/>
            <person name="Vanwonterghem I."/>
            <person name="Carere C.R."/>
            <person name="Bay S.K."/>
            <person name="Steen J.A."/>
            <person name="Montgomery K."/>
            <person name="Lines T."/>
            <person name="Beardall J."/>
            <person name="van Dorst J."/>
            <person name="Snape I."/>
            <person name="Stott M.B."/>
            <person name="Hugenholtz P."/>
            <person name="Ferrari B.C."/>
        </authorList>
    </citation>
    <scope>NUCLEOTIDE SEQUENCE [LARGE SCALE GENOMIC DNA]</scope>
    <source>
        <strain evidence="3">RRmetagenome_bin12</strain>
    </source>
</reference>
<proteinExistence type="predicted"/>
<keyword evidence="2" id="KW-0472">Membrane</keyword>
<evidence type="ECO:0000313" key="3">
    <source>
        <dbReference type="EMBL" id="PZR79983.1"/>
    </source>
</evidence>
<evidence type="ECO:0000313" key="4">
    <source>
        <dbReference type="Proteomes" id="UP000248724"/>
    </source>
</evidence>
<keyword evidence="2" id="KW-1133">Transmembrane helix</keyword>
<evidence type="ECO:0008006" key="5">
    <source>
        <dbReference type="Google" id="ProtNLM"/>
    </source>
</evidence>
<keyword evidence="2" id="KW-0812">Transmembrane</keyword>